<reference evidence="1" key="1">
    <citation type="submission" date="2024-06" db="EMBL/GenBank/DDBJ databases">
        <title>Lacrimispora cavernae sp. nov., a novel anaerobe isolated from bat guano pile inside a cave.</title>
        <authorList>
            <person name="Miller S.L."/>
            <person name="Lu N."/>
            <person name="King J."/>
            <person name="Sankaranarayanan K."/>
            <person name="Lawson P.A."/>
        </authorList>
    </citation>
    <scope>NUCLEOTIDE SEQUENCE</scope>
    <source>
        <strain evidence="1">BS-2</strain>
    </source>
</reference>
<name>A0AAU7PUE1_9FIRM</name>
<dbReference type="EMBL" id="CP157940">
    <property type="protein sequence ID" value="XBS56003.1"/>
    <property type="molecule type" value="Genomic_DNA"/>
</dbReference>
<dbReference type="AlphaFoldDB" id="A0AAU7PUE1"/>
<organism evidence="1">
    <name type="scientific">Lacrimispora sp. BS-2</name>
    <dbReference type="NCBI Taxonomy" id="3151850"/>
    <lineage>
        <taxon>Bacteria</taxon>
        <taxon>Bacillati</taxon>
        <taxon>Bacillota</taxon>
        <taxon>Clostridia</taxon>
        <taxon>Lachnospirales</taxon>
        <taxon>Lachnospiraceae</taxon>
        <taxon>Lacrimispora</taxon>
    </lineage>
</organism>
<protein>
    <submittedName>
        <fullName evidence="1">Uncharacterized protein</fullName>
    </submittedName>
</protein>
<accession>A0AAU7PUE1</accession>
<dbReference type="RefSeq" id="WP_349948638.1">
    <property type="nucleotide sequence ID" value="NZ_CP157940.1"/>
</dbReference>
<proteinExistence type="predicted"/>
<gene>
    <name evidence="1" type="ORF">ABFV83_09530</name>
</gene>
<evidence type="ECO:0000313" key="1">
    <source>
        <dbReference type="EMBL" id="XBS56003.1"/>
    </source>
</evidence>
<sequence length="53" mass="5796">MESVKHKFVMALLVLCLIAVAAAIWYMIAAMPDGTQKEGTLVEAIPGWEMMVS</sequence>